<dbReference type="EMBL" id="JBHMDM010000007">
    <property type="protein sequence ID" value="MFB9378597.1"/>
    <property type="molecule type" value="Genomic_DNA"/>
</dbReference>
<dbReference type="Proteomes" id="UP001589748">
    <property type="component" value="Unassembled WGS sequence"/>
</dbReference>
<evidence type="ECO:0000256" key="1">
    <source>
        <dbReference type="SAM" id="MobiDB-lite"/>
    </source>
</evidence>
<evidence type="ECO:0000313" key="2">
    <source>
        <dbReference type="EMBL" id="MFB9378597.1"/>
    </source>
</evidence>
<reference evidence="2 3" key="1">
    <citation type="submission" date="2024-09" db="EMBL/GenBank/DDBJ databases">
        <authorList>
            <person name="Sun Q."/>
            <person name="Mori K."/>
        </authorList>
    </citation>
    <scope>NUCLEOTIDE SEQUENCE [LARGE SCALE GENOMIC DNA]</scope>
    <source>
        <strain evidence="2 3">TISTR 1856</strain>
    </source>
</reference>
<comment type="caution">
    <text evidence="2">The sequence shown here is derived from an EMBL/GenBank/DDBJ whole genome shotgun (WGS) entry which is preliminary data.</text>
</comment>
<organism evidence="2 3">
    <name type="scientific">Kineococcus gynurae</name>
    <dbReference type="NCBI Taxonomy" id="452979"/>
    <lineage>
        <taxon>Bacteria</taxon>
        <taxon>Bacillati</taxon>
        <taxon>Actinomycetota</taxon>
        <taxon>Actinomycetes</taxon>
        <taxon>Kineosporiales</taxon>
        <taxon>Kineosporiaceae</taxon>
        <taxon>Kineococcus</taxon>
    </lineage>
</organism>
<evidence type="ECO:0000313" key="3">
    <source>
        <dbReference type="Proteomes" id="UP001589748"/>
    </source>
</evidence>
<dbReference type="RefSeq" id="WP_380136730.1">
    <property type="nucleotide sequence ID" value="NZ_JBHLUI010000008.1"/>
</dbReference>
<feature type="region of interest" description="Disordered" evidence="1">
    <location>
        <begin position="28"/>
        <end position="70"/>
    </location>
</feature>
<protein>
    <submittedName>
        <fullName evidence="2">Uncharacterized protein</fullName>
    </submittedName>
</protein>
<name>A0ABV5LWY4_9ACTN</name>
<proteinExistence type="predicted"/>
<gene>
    <name evidence="2" type="ORF">ACFFVI_16665</name>
</gene>
<accession>A0ABV5LWY4</accession>
<sequence>MPEFIYAKHPDIDGVAYLARTALDSLPGWEECEKPDPEERAQVRAEVNGEETGSAGPRKTTRSTKTADKN</sequence>
<feature type="compositionally biased region" description="Basic and acidic residues" evidence="1">
    <location>
        <begin position="31"/>
        <end position="43"/>
    </location>
</feature>
<keyword evidence="3" id="KW-1185">Reference proteome</keyword>